<dbReference type="InterPro" id="IPR016032">
    <property type="entry name" value="Sig_transdc_resp-reg_C-effctor"/>
</dbReference>
<evidence type="ECO:0000313" key="5">
    <source>
        <dbReference type="EMBL" id="GAA1951436.1"/>
    </source>
</evidence>
<reference evidence="6" key="1">
    <citation type="journal article" date="2019" name="Int. J. Syst. Evol. Microbiol.">
        <title>The Global Catalogue of Microorganisms (GCM) 10K type strain sequencing project: providing services to taxonomists for standard genome sequencing and annotation.</title>
        <authorList>
            <consortium name="The Broad Institute Genomics Platform"/>
            <consortium name="The Broad Institute Genome Sequencing Center for Infectious Disease"/>
            <person name="Wu L."/>
            <person name="Ma J."/>
        </authorList>
    </citation>
    <scope>NUCLEOTIDE SEQUENCE [LARGE SCALE GENOMIC DNA]</scope>
    <source>
        <strain evidence="6">JCM 15309</strain>
    </source>
</reference>
<dbReference type="PANTHER" id="PTHR44688:SF16">
    <property type="entry name" value="DNA-BINDING TRANSCRIPTIONAL ACTIVATOR DEVR_DOSR"/>
    <property type="match status" value="1"/>
</dbReference>
<evidence type="ECO:0000256" key="1">
    <source>
        <dbReference type="ARBA" id="ARBA00023015"/>
    </source>
</evidence>
<dbReference type="InterPro" id="IPR000792">
    <property type="entry name" value="Tscrpt_reg_LuxR_C"/>
</dbReference>
<evidence type="ECO:0000259" key="4">
    <source>
        <dbReference type="PROSITE" id="PS50043"/>
    </source>
</evidence>
<evidence type="ECO:0000256" key="2">
    <source>
        <dbReference type="ARBA" id="ARBA00023125"/>
    </source>
</evidence>
<dbReference type="SMART" id="SM00421">
    <property type="entry name" value="HTH_LUXR"/>
    <property type="match status" value="1"/>
</dbReference>
<dbReference type="EMBL" id="BAAAPB010000001">
    <property type="protein sequence ID" value="GAA1951436.1"/>
    <property type="molecule type" value="Genomic_DNA"/>
</dbReference>
<dbReference type="InterPro" id="IPR036388">
    <property type="entry name" value="WH-like_DNA-bd_sf"/>
</dbReference>
<evidence type="ECO:0000313" key="6">
    <source>
        <dbReference type="Proteomes" id="UP001500571"/>
    </source>
</evidence>
<name>A0ABP5BRT7_9ACTN</name>
<keyword evidence="1" id="KW-0805">Transcription regulation</keyword>
<comment type="caution">
    <text evidence="5">The sequence shown here is derived from an EMBL/GenBank/DDBJ whole genome shotgun (WGS) entry which is preliminary data.</text>
</comment>
<dbReference type="Pfam" id="PF00196">
    <property type="entry name" value="GerE"/>
    <property type="match status" value="1"/>
</dbReference>
<dbReference type="Gene3D" id="1.10.10.10">
    <property type="entry name" value="Winged helix-like DNA-binding domain superfamily/Winged helix DNA-binding domain"/>
    <property type="match status" value="1"/>
</dbReference>
<dbReference type="CDD" id="cd06170">
    <property type="entry name" value="LuxR_C_like"/>
    <property type="match status" value="1"/>
</dbReference>
<accession>A0ABP5BRT7</accession>
<feature type="domain" description="HTH luxR-type" evidence="4">
    <location>
        <begin position="798"/>
        <end position="863"/>
    </location>
</feature>
<dbReference type="PRINTS" id="PR00038">
    <property type="entry name" value="HTHLUXR"/>
</dbReference>
<gene>
    <name evidence="5" type="ORF">GCM10009798_08390</name>
</gene>
<proteinExistence type="predicted"/>
<keyword evidence="2" id="KW-0238">DNA-binding</keyword>
<organism evidence="5 6">
    <name type="scientific">Nocardioides panacihumi</name>
    <dbReference type="NCBI Taxonomy" id="400774"/>
    <lineage>
        <taxon>Bacteria</taxon>
        <taxon>Bacillati</taxon>
        <taxon>Actinomycetota</taxon>
        <taxon>Actinomycetes</taxon>
        <taxon>Propionibacteriales</taxon>
        <taxon>Nocardioidaceae</taxon>
        <taxon>Nocardioides</taxon>
    </lineage>
</organism>
<evidence type="ECO:0000256" key="3">
    <source>
        <dbReference type="ARBA" id="ARBA00023163"/>
    </source>
</evidence>
<dbReference type="Proteomes" id="UP001500571">
    <property type="component" value="Unassembled WGS sequence"/>
</dbReference>
<dbReference type="SUPFAM" id="SSF46894">
    <property type="entry name" value="C-terminal effector domain of the bipartite response regulators"/>
    <property type="match status" value="1"/>
</dbReference>
<dbReference type="PROSITE" id="PS50043">
    <property type="entry name" value="HTH_LUXR_2"/>
    <property type="match status" value="1"/>
</dbReference>
<keyword evidence="6" id="KW-1185">Reference proteome</keyword>
<sequence length="865" mass="93424">MVARRLGLTVLRAAGGQHEVDLPYAALHQLLLPLDDQIECLNEGDRTVLRSAISGADATPANQLAVGHATLTVLRRHACGAGLLVTVDDLSWLDRQSAAVLAFVARRMDGSRLRLIAATRQVEPSPFDLPEVTEVTVPALAESAAELLLERHHPLLRSDLRQRVLNEARGNPLALLELATILQQHAETNPAGLNDQHPMTQRLQAAFGLGLNSVSQVARRLLLLAALDGTGDLRFLATVGGLPNGARYLMEVEQAGLARADDSQRFTFRHPLTKAAVIAGASSAERNRAHQDLANLYPDQPERRAWHLAASTVEPDEGLAAALEVAAHRNLRRGEARTAVRMLVRSAELSPSAQDRSRRMARAAYVGVEVTGDLERSPARLADAAVTDAAAQQSLESATSSAAFLLTRDGDVVVANRLLSLALTEAEADGDISRSAHEEALHTLLRTCSLGRRPDLWENFNRHVERLPDPPVELTIGCRTLRDPARLAGAVLQNLDVATAALATELDPARIVRIAAAGMYIDRIGDCRHSLWRVVNDGRAGGAIGSAVTALSLLAHDAFRAGDWEAADRLAGESETTAEACGGYWTPSTRHLRAFIAAARGDTETVELITDELRRWAPPRGIGASPWAPRCLAAITRGDFDRAYREATVPGPAGVLPECEPYALWMVLDLVEAAVRTDRHAQAQRHVKAVEEARLGDLSSRLALLVGGAAGLTAPAEECVELFASALALPETGRWPFERARVQLLFGERLRRLRRVCEARGQLSAAADTFRRLGAGPWASRAVAELHATGLAPTTQRRSTRGWSLTPQEHKIVDLAASGLTNKQIGERLFLSPRTVGFHLSRAFPKLGVASRSALRDALSNLQPR</sequence>
<dbReference type="PROSITE" id="PS00622">
    <property type="entry name" value="HTH_LUXR_1"/>
    <property type="match status" value="1"/>
</dbReference>
<dbReference type="PANTHER" id="PTHR44688">
    <property type="entry name" value="DNA-BINDING TRANSCRIPTIONAL ACTIVATOR DEVR_DOSR"/>
    <property type="match status" value="1"/>
</dbReference>
<keyword evidence="3" id="KW-0804">Transcription</keyword>
<protein>
    <submittedName>
        <fullName evidence="5">LuxR family transcriptional regulator</fullName>
    </submittedName>
</protein>